<comment type="caution">
    <text evidence="1">The sequence shown here is derived from an EMBL/GenBank/DDBJ whole genome shotgun (WGS) entry which is preliminary data.</text>
</comment>
<name>A0ABR0E5S3_ZASCE</name>
<keyword evidence="2" id="KW-1185">Reference proteome</keyword>
<dbReference type="EMBL" id="JAXOVC010000010">
    <property type="protein sequence ID" value="KAK4496764.1"/>
    <property type="molecule type" value="Genomic_DNA"/>
</dbReference>
<gene>
    <name evidence="1" type="ORF">PRZ48_012747</name>
</gene>
<proteinExistence type="predicted"/>
<organism evidence="1 2">
    <name type="scientific">Zasmidium cellare</name>
    <name type="common">Wine cellar mold</name>
    <name type="synonym">Racodium cellare</name>
    <dbReference type="NCBI Taxonomy" id="395010"/>
    <lineage>
        <taxon>Eukaryota</taxon>
        <taxon>Fungi</taxon>
        <taxon>Dikarya</taxon>
        <taxon>Ascomycota</taxon>
        <taxon>Pezizomycotina</taxon>
        <taxon>Dothideomycetes</taxon>
        <taxon>Dothideomycetidae</taxon>
        <taxon>Mycosphaerellales</taxon>
        <taxon>Mycosphaerellaceae</taxon>
        <taxon>Zasmidium</taxon>
    </lineage>
</organism>
<sequence>MSECLLTRLGSILKYPTPTLIAWNQTFNTDYLLAGGSHKAKIIETLKYLEAMDPSQDDDLVMMMDAYGAFPVTLLKGPKRSPLPDIWFQLRPETMISRYYSINAAANKRLKARLGKAYEKESLRQTIIFGAGKRCAPNQMHTAACYPVPASPLPDDLYGNNTDSELGKNPFTTAKQRYLNSGFIMGPIADIRRMFKRAWEIVETRPGFLDPWDNGSHGSDFTYHASDQAIFAIMFGNQEYQREVMRQRHLTSYDKMRGKAKSQPLKVGPVVVNDVLNPPFTHEPIEPKEGQPDEFGIGLDYFSDLIHQTINAEDDAHYLTFHSNITGQLSDRTGHFDCPSRVNGSLPQDILSTTPPLADLLDEDMPWDHASLYTNVCYDTVPVMIHHNGDKPAREKQWSKTWMQPYGKRLLEGLRGDGAGAFLPSMERLGWEELCPKEYEWELFREGEKPGEKKGE</sequence>
<dbReference type="PANTHER" id="PTHR36587:SF2">
    <property type="entry name" value="EXPRESSION SITE-ASSOCIATED GENE 3 (ESAG3)-LIKE PROTEIN"/>
    <property type="match status" value="1"/>
</dbReference>
<dbReference type="CDD" id="cd22997">
    <property type="entry name" value="GT_LH"/>
    <property type="match status" value="1"/>
</dbReference>
<accession>A0ABR0E5S3</accession>
<protein>
    <submittedName>
        <fullName evidence="1">Uncharacterized protein</fullName>
    </submittedName>
</protein>
<evidence type="ECO:0000313" key="1">
    <source>
        <dbReference type="EMBL" id="KAK4496764.1"/>
    </source>
</evidence>
<evidence type="ECO:0000313" key="2">
    <source>
        <dbReference type="Proteomes" id="UP001305779"/>
    </source>
</evidence>
<dbReference type="PANTHER" id="PTHR36587">
    <property type="entry name" value="EXPRESSION SITE-ASSOCIATED GENE 3 (ESAG3)-LIKE PROTEIN"/>
    <property type="match status" value="1"/>
</dbReference>
<dbReference type="Proteomes" id="UP001305779">
    <property type="component" value="Unassembled WGS sequence"/>
</dbReference>
<reference evidence="1 2" key="1">
    <citation type="journal article" date="2023" name="G3 (Bethesda)">
        <title>A chromosome-level genome assembly of Zasmidium syzygii isolated from banana leaves.</title>
        <authorList>
            <person name="van Westerhoven A.C."/>
            <person name="Mehrabi R."/>
            <person name="Talebi R."/>
            <person name="Steentjes M.B.F."/>
            <person name="Corcolon B."/>
            <person name="Chong P.A."/>
            <person name="Kema G.H.J."/>
            <person name="Seidl M.F."/>
        </authorList>
    </citation>
    <scope>NUCLEOTIDE SEQUENCE [LARGE SCALE GENOMIC DNA]</scope>
    <source>
        <strain evidence="1 2">P124</strain>
    </source>
</reference>